<reference evidence="2 3" key="1">
    <citation type="submission" date="2022-07" db="EMBL/GenBank/DDBJ databases">
        <title>Degradation activity of malathion, p-nitrophenol and potential low-temperature adaptation strategy of Rhodococcus sp. FXJ9.536.</title>
        <authorList>
            <person name="Huang J."/>
            <person name="Huang Y."/>
        </authorList>
    </citation>
    <scope>NUCLEOTIDE SEQUENCE [LARGE SCALE GENOMIC DNA]</scope>
    <source>
        <strain evidence="2 3">FXJ9.536</strain>
    </source>
</reference>
<dbReference type="CDD" id="cd06578">
    <property type="entry name" value="HemD"/>
    <property type="match status" value="1"/>
</dbReference>
<organism evidence="2 3">
    <name type="scientific">Rhodococcus tibetensis</name>
    <dbReference type="NCBI Taxonomy" id="2965064"/>
    <lineage>
        <taxon>Bacteria</taxon>
        <taxon>Bacillati</taxon>
        <taxon>Actinomycetota</taxon>
        <taxon>Actinomycetes</taxon>
        <taxon>Mycobacteriales</taxon>
        <taxon>Nocardiaceae</taxon>
        <taxon>Rhodococcus</taxon>
    </lineage>
</organism>
<name>A0ABT1QCF0_9NOCA</name>
<evidence type="ECO:0000259" key="1">
    <source>
        <dbReference type="Pfam" id="PF02602"/>
    </source>
</evidence>
<feature type="domain" description="Tetrapyrrole biosynthesis uroporphyrinogen III synthase" evidence="1">
    <location>
        <begin position="21"/>
        <end position="266"/>
    </location>
</feature>
<dbReference type="PANTHER" id="PTHR40082">
    <property type="entry name" value="BLR5956 PROTEIN"/>
    <property type="match status" value="1"/>
</dbReference>
<keyword evidence="3" id="KW-1185">Reference proteome</keyword>
<accession>A0ABT1QCF0</accession>
<dbReference type="RefSeq" id="WP_255968541.1">
    <property type="nucleotide sequence ID" value="NZ_JANFQF010000008.1"/>
</dbReference>
<keyword evidence="2" id="KW-0456">Lyase</keyword>
<dbReference type="PANTHER" id="PTHR40082:SF1">
    <property type="entry name" value="BLR5956 PROTEIN"/>
    <property type="match status" value="1"/>
</dbReference>
<dbReference type="Proteomes" id="UP001524501">
    <property type="component" value="Unassembled WGS sequence"/>
</dbReference>
<proteinExistence type="predicted"/>
<protein>
    <submittedName>
        <fullName evidence="2">Uroporphyrinogen-III synthase</fullName>
        <ecNumber evidence="2">4.2.1.75</ecNumber>
    </submittedName>
</protein>
<dbReference type="NCBIfam" id="NF005568">
    <property type="entry name" value="PRK07239.1"/>
    <property type="match status" value="1"/>
</dbReference>
<comment type="caution">
    <text evidence="2">The sequence shown here is derived from an EMBL/GenBank/DDBJ whole genome shotgun (WGS) entry which is preliminary data.</text>
</comment>
<dbReference type="GO" id="GO:0004852">
    <property type="term" value="F:uroporphyrinogen-III synthase activity"/>
    <property type="evidence" value="ECO:0007669"/>
    <property type="project" value="UniProtKB-EC"/>
</dbReference>
<dbReference type="Pfam" id="PF02602">
    <property type="entry name" value="HEM4"/>
    <property type="match status" value="1"/>
</dbReference>
<evidence type="ECO:0000313" key="2">
    <source>
        <dbReference type="EMBL" id="MCQ4119931.1"/>
    </source>
</evidence>
<dbReference type="InterPro" id="IPR036108">
    <property type="entry name" value="4pyrrol_syn_uPrphyn_synt_sf"/>
</dbReference>
<sequence>MSNDELAGLTIAVTAERRAAEFVTLLERHGATVKHTPAIHVLPLVDDSDLKARTSDIIASPPDLVVISTAVGFRGWMDAARAWGDEDGLLSALRTARIITRGPKAKGAVRGAGLREEWSPETESSEEVSNHLIAEGVRGLHVAVQLHGTITEWEPITDLSVSLAEAGAQTTAVSVYRWIRPIDQRPLRALLDGIVRGDVDAVTFTSAPAVSSLLSTAKDAGRVDALVRAFNGPVAAICVGSVTASPLTVLGVDTLQPTRSRLGSMAKFIIEELPNRR</sequence>
<dbReference type="EC" id="4.2.1.75" evidence="2"/>
<gene>
    <name evidence="2" type="ORF">NOF53_12235</name>
</gene>
<dbReference type="EMBL" id="JANFQF010000008">
    <property type="protein sequence ID" value="MCQ4119931.1"/>
    <property type="molecule type" value="Genomic_DNA"/>
</dbReference>
<dbReference type="InterPro" id="IPR039793">
    <property type="entry name" value="UROS/Hem4"/>
</dbReference>
<evidence type="ECO:0000313" key="3">
    <source>
        <dbReference type="Proteomes" id="UP001524501"/>
    </source>
</evidence>
<dbReference type="InterPro" id="IPR003754">
    <property type="entry name" value="4pyrrol_synth_uPrphyn_synth"/>
</dbReference>
<dbReference type="Gene3D" id="3.40.50.10090">
    <property type="match status" value="2"/>
</dbReference>
<dbReference type="SUPFAM" id="SSF69618">
    <property type="entry name" value="HemD-like"/>
    <property type="match status" value="1"/>
</dbReference>